<evidence type="ECO:0000256" key="3">
    <source>
        <dbReference type="ARBA" id="ARBA00008663"/>
    </source>
</evidence>
<evidence type="ECO:0000256" key="9">
    <source>
        <dbReference type="ARBA" id="ARBA00022840"/>
    </source>
</evidence>
<comment type="similarity">
    <text evidence="3 14">Belongs to the pyruvate kinase family.</text>
</comment>
<dbReference type="InterPro" id="IPR011037">
    <property type="entry name" value="Pyrv_Knase-like_insert_dom_sf"/>
</dbReference>
<evidence type="ECO:0000256" key="7">
    <source>
        <dbReference type="ARBA" id="ARBA00022741"/>
    </source>
</evidence>
<evidence type="ECO:0000256" key="11">
    <source>
        <dbReference type="ARBA" id="ARBA00023152"/>
    </source>
</evidence>
<dbReference type="InterPro" id="IPR001697">
    <property type="entry name" value="Pyr_Knase"/>
</dbReference>
<evidence type="ECO:0000256" key="4">
    <source>
        <dbReference type="ARBA" id="ARBA00012142"/>
    </source>
</evidence>
<comment type="catalytic activity">
    <reaction evidence="14">
        <text>pyruvate + ATP = phosphoenolpyruvate + ADP + H(+)</text>
        <dbReference type="Rhea" id="RHEA:18157"/>
        <dbReference type="ChEBI" id="CHEBI:15361"/>
        <dbReference type="ChEBI" id="CHEBI:15378"/>
        <dbReference type="ChEBI" id="CHEBI:30616"/>
        <dbReference type="ChEBI" id="CHEBI:58702"/>
        <dbReference type="ChEBI" id="CHEBI:456216"/>
        <dbReference type="EC" id="2.7.1.40"/>
    </reaction>
</comment>
<dbReference type="Gene3D" id="2.40.33.10">
    <property type="entry name" value="PK beta-barrel domain-like"/>
    <property type="match status" value="1"/>
</dbReference>
<keyword evidence="18" id="KW-1185">Reference proteome</keyword>
<dbReference type="InterPro" id="IPR040442">
    <property type="entry name" value="Pyrv_kinase-like_dom_sf"/>
</dbReference>
<reference evidence="17 18" key="1">
    <citation type="submission" date="2019-07" db="EMBL/GenBank/DDBJ databases">
        <title>New species of Amycolatopsis and Streptomyces.</title>
        <authorList>
            <person name="Duangmal K."/>
            <person name="Teo W.F.A."/>
            <person name="Lipun K."/>
        </authorList>
    </citation>
    <scope>NUCLEOTIDE SEQUENCE [LARGE SCALE GENOMIC DNA]</scope>
    <source>
        <strain evidence="17 18">TISTR 2346</strain>
    </source>
</reference>
<evidence type="ECO:0000256" key="8">
    <source>
        <dbReference type="ARBA" id="ARBA00022777"/>
    </source>
</evidence>
<keyword evidence="5 14" id="KW-0808">Transferase</keyword>
<evidence type="ECO:0000256" key="13">
    <source>
        <dbReference type="NCBIfam" id="TIGR01064"/>
    </source>
</evidence>
<dbReference type="Proteomes" id="UP000326979">
    <property type="component" value="Unassembled WGS sequence"/>
</dbReference>
<evidence type="ECO:0000256" key="12">
    <source>
        <dbReference type="ARBA" id="ARBA00023317"/>
    </source>
</evidence>
<dbReference type="Pfam" id="PF00224">
    <property type="entry name" value="PK"/>
    <property type="match status" value="1"/>
</dbReference>
<comment type="caution">
    <text evidence="17">The sequence shown here is derived from an EMBL/GenBank/DDBJ whole genome shotgun (WGS) entry which is preliminary data.</text>
</comment>
<comment type="pathway">
    <text evidence="2 14">Carbohydrate degradation; glycolysis; pyruvate from D-glyceraldehyde 3-phosphate: step 5/5.</text>
</comment>
<gene>
    <name evidence="17" type="primary">pyk</name>
    <name evidence="17" type="ORF">FNH04_44955</name>
</gene>
<evidence type="ECO:0000256" key="14">
    <source>
        <dbReference type="RuleBase" id="RU000504"/>
    </source>
</evidence>
<dbReference type="SUPFAM" id="SSF51621">
    <property type="entry name" value="Phosphoenolpyruvate/pyruvate domain"/>
    <property type="match status" value="1"/>
</dbReference>
<evidence type="ECO:0000256" key="1">
    <source>
        <dbReference type="ARBA" id="ARBA00001958"/>
    </source>
</evidence>
<dbReference type="NCBIfam" id="TIGR01064">
    <property type="entry name" value="pyruv_kin"/>
    <property type="match status" value="1"/>
</dbReference>
<evidence type="ECO:0000256" key="6">
    <source>
        <dbReference type="ARBA" id="ARBA00022723"/>
    </source>
</evidence>
<dbReference type="EMBL" id="VJZE01000795">
    <property type="protein sequence ID" value="MPY46796.1"/>
    <property type="molecule type" value="Genomic_DNA"/>
</dbReference>
<dbReference type="GO" id="GO:0004743">
    <property type="term" value="F:pyruvate kinase activity"/>
    <property type="evidence" value="ECO:0007669"/>
    <property type="project" value="UniProtKB-UniRule"/>
</dbReference>
<keyword evidence="6" id="KW-0479">Metal-binding</keyword>
<evidence type="ECO:0000256" key="5">
    <source>
        <dbReference type="ARBA" id="ARBA00022679"/>
    </source>
</evidence>
<accession>A0A5N8WIU3</accession>
<dbReference type="InterPro" id="IPR015806">
    <property type="entry name" value="Pyrv_Knase_insert_dom_sf"/>
</dbReference>
<dbReference type="AlphaFoldDB" id="A0A5N8WIU3"/>
<feature type="non-terminal residue" evidence="17">
    <location>
        <position position="377"/>
    </location>
</feature>
<dbReference type="Gene3D" id="3.20.20.60">
    <property type="entry name" value="Phosphoenolpyruvate-binding domains"/>
    <property type="match status" value="1"/>
</dbReference>
<dbReference type="InterPro" id="IPR015813">
    <property type="entry name" value="Pyrv/PenolPyrv_kinase-like_dom"/>
</dbReference>
<evidence type="ECO:0000313" key="18">
    <source>
        <dbReference type="Proteomes" id="UP000326979"/>
    </source>
</evidence>
<keyword evidence="8 14" id="KW-0418">Kinase</keyword>
<keyword evidence="12 17" id="KW-0670">Pyruvate</keyword>
<dbReference type="InterPro" id="IPR015793">
    <property type="entry name" value="Pyrv_Knase_brl"/>
</dbReference>
<evidence type="ECO:0000259" key="16">
    <source>
        <dbReference type="Pfam" id="PF00224"/>
    </source>
</evidence>
<feature type="domain" description="Pyruvate kinase barrel" evidence="16">
    <location>
        <begin position="14"/>
        <end position="327"/>
    </location>
</feature>
<dbReference type="PRINTS" id="PR01050">
    <property type="entry name" value="PYRUVTKNASE"/>
</dbReference>
<evidence type="ECO:0000256" key="10">
    <source>
        <dbReference type="ARBA" id="ARBA00022842"/>
    </source>
</evidence>
<keyword evidence="10 14" id="KW-0460">Magnesium</keyword>
<dbReference type="GO" id="GO:0005524">
    <property type="term" value="F:ATP binding"/>
    <property type="evidence" value="ECO:0007669"/>
    <property type="project" value="UniProtKB-KW"/>
</dbReference>
<evidence type="ECO:0000256" key="15">
    <source>
        <dbReference type="SAM" id="MobiDB-lite"/>
    </source>
</evidence>
<dbReference type="PANTHER" id="PTHR11817">
    <property type="entry name" value="PYRUVATE KINASE"/>
    <property type="match status" value="1"/>
</dbReference>
<dbReference type="EC" id="2.7.1.40" evidence="4 13"/>
<organism evidence="17 18">
    <name type="scientific">Streptomyces phyllanthi</name>
    <dbReference type="NCBI Taxonomy" id="1803180"/>
    <lineage>
        <taxon>Bacteria</taxon>
        <taxon>Bacillati</taxon>
        <taxon>Actinomycetota</taxon>
        <taxon>Actinomycetes</taxon>
        <taxon>Kitasatosporales</taxon>
        <taxon>Streptomycetaceae</taxon>
        <taxon>Streptomyces</taxon>
    </lineage>
</organism>
<keyword evidence="7" id="KW-0547">Nucleotide-binding</keyword>
<proteinExistence type="inferred from homology"/>
<keyword evidence="9" id="KW-0067">ATP-binding</keyword>
<name>A0A5N8WIU3_9ACTN</name>
<evidence type="ECO:0000313" key="17">
    <source>
        <dbReference type="EMBL" id="MPY46796.1"/>
    </source>
</evidence>
<dbReference type="GO" id="GO:0016301">
    <property type="term" value="F:kinase activity"/>
    <property type="evidence" value="ECO:0007669"/>
    <property type="project" value="UniProtKB-KW"/>
</dbReference>
<feature type="region of interest" description="Disordered" evidence="15">
    <location>
        <begin position="344"/>
        <end position="377"/>
    </location>
</feature>
<comment type="cofactor">
    <cofactor evidence="1">
        <name>K(+)</name>
        <dbReference type="ChEBI" id="CHEBI:29103"/>
    </cofactor>
</comment>
<dbReference type="GO" id="GO:0000287">
    <property type="term" value="F:magnesium ion binding"/>
    <property type="evidence" value="ECO:0007669"/>
    <property type="project" value="UniProtKB-UniRule"/>
</dbReference>
<dbReference type="GO" id="GO:0030955">
    <property type="term" value="F:potassium ion binding"/>
    <property type="evidence" value="ECO:0007669"/>
    <property type="project" value="UniProtKB-UniRule"/>
</dbReference>
<evidence type="ECO:0000256" key="2">
    <source>
        <dbReference type="ARBA" id="ARBA00004997"/>
    </source>
</evidence>
<dbReference type="UniPathway" id="UPA00109">
    <property type="reaction ID" value="UER00188"/>
</dbReference>
<keyword evidence="11 14" id="KW-0324">Glycolysis</keyword>
<protein>
    <recommendedName>
        <fullName evidence="4 13">Pyruvate kinase</fullName>
        <ecNumber evidence="4 13">2.7.1.40</ecNumber>
    </recommendedName>
</protein>
<sequence>MLYSPLSSEGTPVSRTRIIATIGPATSSAEMLISLAEAGMSIVRLNASHNALAWHRDTIDLIKRVLPTTPVLLDVPGRKIRTAHLAHEPVFAVGDLITLTTEEGHDGRQKVTVGSRRLHLDVSPGDTLLADDGKLRFTVIDVTGPDIHCRAEVAGRLRSRKGINVPGVELGGELVGERDREMLAFARETGVDLVGISFVESARHVALVREQLPGGRPGIVAKIETPRAVRNLEEIIDSSDAVMIDRGDLSAETDLKQIGVLQKEILSRATEFEKPVIVATEMLETMIERPYPTKAEITDITNAVLDGAAGVMLSGETAFGTYPVESVTLMRQVASAAEQYLGTRGAPLEGTTGTWRGDLTSVSAPAAGAAGDHEPLP</sequence>
<dbReference type="SUPFAM" id="SSF50800">
    <property type="entry name" value="PK beta-barrel domain-like"/>
    <property type="match status" value="1"/>
</dbReference>
<dbReference type="OrthoDB" id="9812123at2"/>